<organism evidence="1 2">
    <name type="scientific">Pseudomonas taetrolens</name>
    <dbReference type="NCBI Taxonomy" id="47884"/>
    <lineage>
        <taxon>Bacteria</taxon>
        <taxon>Pseudomonadati</taxon>
        <taxon>Pseudomonadota</taxon>
        <taxon>Gammaproteobacteria</taxon>
        <taxon>Pseudomonadales</taxon>
        <taxon>Pseudomonadaceae</taxon>
        <taxon>Pseudomonas</taxon>
    </lineage>
</organism>
<protein>
    <submittedName>
        <fullName evidence="1">Uncharacterized protein</fullName>
    </submittedName>
</protein>
<sequence>MNPFQSSTPLLARLAPAFAPAWQPGVRSPHKIMLQLNAQAWQCAENGPRTSSFSPPDLLCQAVLAHERH</sequence>
<name>A0A0J6GQ80_PSETA</name>
<dbReference type="RefSeq" id="WP_048382315.1">
    <property type="nucleotide sequence ID" value="NZ_FNRS01000001.1"/>
</dbReference>
<proteinExistence type="predicted"/>
<gene>
    <name evidence="1" type="ORF">TU78_14895</name>
</gene>
<reference evidence="1 2" key="1">
    <citation type="submission" date="2015-02" db="EMBL/GenBank/DDBJ databases">
        <title>Pseudomonas helleri sp. nov. and Pseudomonas weihenstephanensis sp. nov., isolated from raw cows milk.</title>
        <authorList>
            <person name="von Neubeck M."/>
            <person name="Huptas C."/>
            <person name="Wenning M."/>
            <person name="Scherer S."/>
        </authorList>
    </citation>
    <scope>NUCLEOTIDE SEQUENCE [LARGE SCALE GENOMIC DNA]</scope>
    <source>
        <strain evidence="1 2">DSM 21104</strain>
    </source>
</reference>
<dbReference type="PATRIC" id="fig|47884.3.peg.3447"/>
<accession>A0A0J6GQ80</accession>
<dbReference type="OrthoDB" id="9788394at2"/>
<evidence type="ECO:0000313" key="2">
    <source>
        <dbReference type="Proteomes" id="UP000036395"/>
    </source>
</evidence>
<dbReference type="EMBL" id="JYLA01000006">
    <property type="protein sequence ID" value="KMM83765.1"/>
    <property type="molecule type" value="Genomic_DNA"/>
</dbReference>
<evidence type="ECO:0000313" key="1">
    <source>
        <dbReference type="EMBL" id="KMM83765.1"/>
    </source>
</evidence>
<comment type="caution">
    <text evidence="1">The sequence shown here is derived from an EMBL/GenBank/DDBJ whole genome shotgun (WGS) entry which is preliminary data.</text>
</comment>
<dbReference type="Proteomes" id="UP000036395">
    <property type="component" value="Unassembled WGS sequence"/>
</dbReference>
<dbReference type="AlphaFoldDB" id="A0A0J6GQ80"/>